<dbReference type="PANTHER" id="PTHR13359">
    <property type="entry name" value="39S RIBOSOMAL PROTEIN L40, MITOCHONDRIAL"/>
    <property type="match status" value="1"/>
</dbReference>
<evidence type="ECO:0000256" key="7">
    <source>
        <dbReference type="ARBA" id="ARBA00035192"/>
    </source>
</evidence>
<accession>A0A6J0USG4</accession>
<dbReference type="RefSeq" id="XP_020661119.2">
    <property type="nucleotide sequence ID" value="XM_020805460.2"/>
</dbReference>
<gene>
    <name evidence="10" type="primary">MRPL40</name>
</gene>
<dbReference type="InParanoid" id="A0A6J0USG4"/>
<proteinExistence type="inferred from homology"/>
<feature type="coiled-coil region" evidence="8">
    <location>
        <begin position="181"/>
        <end position="208"/>
    </location>
</feature>
<dbReference type="InterPro" id="IPR039145">
    <property type="entry name" value="Ribosomal_mL40_metazoa/plant"/>
</dbReference>
<reference evidence="10" key="1">
    <citation type="submission" date="2025-08" db="UniProtKB">
        <authorList>
            <consortium name="RefSeq"/>
        </authorList>
    </citation>
    <scope>IDENTIFICATION</scope>
</reference>
<evidence type="ECO:0000256" key="4">
    <source>
        <dbReference type="ARBA" id="ARBA00022980"/>
    </source>
</evidence>
<organism evidence="9 10">
    <name type="scientific">Pogona vitticeps</name>
    <name type="common">central bearded dragon</name>
    <dbReference type="NCBI Taxonomy" id="103695"/>
    <lineage>
        <taxon>Eukaryota</taxon>
        <taxon>Metazoa</taxon>
        <taxon>Chordata</taxon>
        <taxon>Craniata</taxon>
        <taxon>Vertebrata</taxon>
        <taxon>Euteleostomi</taxon>
        <taxon>Lepidosauria</taxon>
        <taxon>Squamata</taxon>
        <taxon>Bifurcata</taxon>
        <taxon>Unidentata</taxon>
        <taxon>Episquamata</taxon>
        <taxon>Toxicofera</taxon>
        <taxon>Iguania</taxon>
        <taxon>Acrodonta</taxon>
        <taxon>Agamidae</taxon>
        <taxon>Amphibolurinae</taxon>
        <taxon>Pogona</taxon>
    </lineage>
</organism>
<keyword evidence="3" id="KW-0809">Transit peptide</keyword>
<dbReference type="AlphaFoldDB" id="A0A6J0USG4"/>
<evidence type="ECO:0000313" key="10">
    <source>
        <dbReference type="RefSeq" id="XP_020661119.2"/>
    </source>
</evidence>
<keyword evidence="9" id="KW-1185">Reference proteome</keyword>
<evidence type="ECO:0000256" key="5">
    <source>
        <dbReference type="ARBA" id="ARBA00023128"/>
    </source>
</evidence>
<comment type="subcellular location">
    <subcellularLocation>
        <location evidence="1">Mitochondrion</location>
    </subcellularLocation>
</comment>
<evidence type="ECO:0000256" key="8">
    <source>
        <dbReference type="SAM" id="Coils"/>
    </source>
</evidence>
<dbReference type="Pfam" id="PF09812">
    <property type="entry name" value="MRP-L28"/>
    <property type="match status" value="1"/>
</dbReference>
<dbReference type="PANTHER" id="PTHR13359:SF2">
    <property type="entry name" value="LARGE RIBOSOMAL SUBUNIT PROTEIN ML40"/>
    <property type="match status" value="1"/>
</dbReference>
<name>A0A6J0USG4_9SAUR</name>
<comment type="similarity">
    <text evidence="2">Belongs to the mitochondrion-specific ribosomal protein mL40 family.</text>
</comment>
<dbReference type="OrthoDB" id="5977625at2759"/>
<dbReference type="CTD" id="64976"/>
<evidence type="ECO:0000313" key="9">
    <source>
        <dbReference type="Proteomes" id="UP001652642"/>
    </source>
</evidence>
<dbReference type="Gene3D" id="6.10.250.3440">
    <property type="match status" value="1"/>
</dbReference>
<dbReference type="GeneID" id="110085359"/>
<protein>
    <recommendedName>
        <fullName evidence="7">Large ribosomal subunit protein mL40</fullName>
    </recommendedName>
</protein>
<keyword evidence="5" id="KW-0496">Mitochondrion</keyword>
<keyword evidence="6" id="KW-0687">Ribonucleoprotein</keyword>
<keyword evidence="4" id="KW-0689">Ribosomal protein</keyword>
<dbReference type="KEGG" id="pvt:110085359"/>
<evidence type="ECO:0000256" key="3">
    <source>
        <dbReference type="ARBA" id="ARBA00022946"/>
    </source>
</evidence>
<dbReference type="Proteomes" id="UP001652642">
    <property type="component" value="Chromosome 14"/>
</dbReference>
<evidence type="ECO:0000256" key="1">
    <source>
        <dbReference type="ARBA" id="ARBA00004173"/>
    </source>
</evidence>
<sequence length="249" mass="28454">MAVPEPLRWGSRAGRSLIAGGTRCTAGTVPPFGTTLGVRESAAEERDMFAPRVWSRLGNRVGGSSLSPQLMWNVQHRTNHWQSSLLGLRAALPVRAEPRKKKKIDPKLELAAKERLKKKLRKLEKTSPELIPIEDFETPFSLMDEKRVRPDSPLSFEESERRALLLKKWTSYKHQQHKAEMETIRSLMDAQTQALEELRLESEELYQAATRCDGRLFPFERQEPVYSPPLPDYEAPEGKCVDVTKVYTQ</sequence>
<dbReference type="InterPro" id="IPR019192">
    <property type="entry name" value="Ribosomal_mL40"/>
</dbReference>
<keyword evidence="8" id="KW-0175">Coiled coil</keyword>
<evidence type="ECO:0000256" key="6">
    <source>
        <dbReference type="ARBA" id="ARBA00023274"/>
    </source>
</evidence>
<dbReference type="GO" id="GO:0005762">
    <property type="term" value="C:mitochondrial large ribosomal subunit"/>
    <property type="evidence" value="ECO:0007669"/>
    <property type="project" value="InterPro"/>
</dbReference>
<evidence type="ECO:0000256" key="2">
    <source>
        <dbReference type="ARBA" id="ARBA00009360"/>
    </source>
</evidence>